<evidence type="ECO:0000313" key="3">
    <source>
        <dbReference type="EMBL" id="SEL92143.1"/>
    </source>
</evidence>
<dbReference type="SUPFAM" id="SSF49785">
    <property type="entry name" value="Galactose-binding domain-like"/>
    <property type="match status" value="1"/>
</dbReference>
<keyword evidence="4" id="KW-1185">Reference proteome</keyword>
<proteinExistence type="predicted"/>
<dbReference type="OrthoDB" id="182870at2"/>
<feature type="signal peptide" evidence="1">
    <location>
        <begin position="1"/>
        <end position="29"/>
    </location>
</feature>
<keyword evidence="1" id="KW-0732">Signal</keyword>
<dbReference type="EMBL" id="FOBF01000008">
    <property type="protein sequence ID" value="SEL92143.1"/>
    <property type="molecule type" value="Genomic_DNA"/>
</dbReference>
<gene>
    <name evidence="3" type="ORF">SAMN05660976_03672</name>
</gene>
<name>A0A1H7U588_9ACTN</name>
<dbReference type="InterPro" id="IPR000421">
    <property type="entry name" value="FA58C"/>
</dbReference>
<evidence type="ECO:0000256" key="1">
    <source>
        <dbReference type="SAM" id="SignalP"/>
    </source>
</evidence>
<evidence type="ECO:0000313" key="4">
    <source>
        <dbReference type="Proteomes" id="UP000198953"/>
    </source>
</evidence>
<protein>
    <submittedName>
        <fullName evidence="3">F5/8 type C domain-containing protein</fullName>
    </submittedName>
</protein>
<dbReference type="STRING" id="46177.SAMN05660976_03672"/>
<organism evidence="3 4">
    <name type="scientific">Nonomuraea pusilla</name>
    <dbReference type="NCBI Taxonomy" id="46177"/>
    <lineage>
        <taxon>Bacteria</taxon>
        <taxon>Bacillati</taxon>
        <taxon>Actinomycetota</taxon>
        <taxon>Actinomycetes</taxon>
        <taxon>Streptosporangiales</taxon>
        <taxon>Streptosporangiaceae</taxon>
        <taxon>Nonomuraea</taxon>
    </lineage>
</organism>
<sequence length="612" mass="64325">MKRGTVLRPVILSAVALLAAALAPLPAAAAPTDVAAVAEPSVEQVPVTVDSSNQSGWWRPLDSFAGTDYFAYNAPASTAGRHEVHIAARAEDGTWRDGCLPDVSGACVTYVDDVGHNQPSIVLDGEGIIHAFVSMHGDGWRYYRGTRPGDVTSLTEASATLPDSGLGFTYPVTARGKDGSAYVMVRAHRDAAAVRDGRLYRFDTATHAWSRVAVIGSGTNHSFYPDDLQVDAAGRVHVLWEWGPWPATTHRHLGSYAVFDPADGSWRDVTGAALTVPLAPGAGNTVVYQPYEDGETITSTSRAVQTAKLAVYGDQLAGIAYRYLTARSGSTFAGFDVRYATWDGAAWKRETVVARADHAVDNSATIGVTRAGASTRIYFVAEAGGCGGVRSQVVRAERPDTGPWAFSALGDVRQGLQRLRAQRSVNGTDLLYVTAPATGSLWRATVPRGGEPGAGGPFSDIADRLLASGVGGVNVALNASVTVSSVLRAGTEGAKAVDGLCSDDSRWISAEGDTAPTITVSLAREYPISEIRVHSGYSKSPVPGTDVLRDFAVEAHTASGWQRVAAVTGNTAGTVRVPASVTADQVRLSISDPSGNTIDVARVYEIEVVSRG</sequence>
<evidence type="ECO:0000259" key="2">
    <source>
        <dbReference type="PROSITE" id="PS50022"/>
    </source>
</evidence>
<dbReference type="Pfam" id="PF15892">
    <property type="entry name" value="BNR_4"/>
    <property type="match status" value="1"/>
</dbReference>
<dbReference type="Gene3D" id="2.60.120.260">
    <property type="entry name" value="Galactose-binding domain-like"/>
    <property type="match status" value="1"/>
</dbReference>
<feature type="chain" id="PRO_5011639895" evidence="1">
    <location>
        <begin position="30"/>
        <end position="612"/>
    </location>
</feature>
<accession>A0A1H7U588</accession>
<dbReference type="PROSITE" id="PS50022">
    <property type="entry name" value="FA58C_3"/>
    <property type="match status" value="1"/>
</dbReference>
<dbReference type="Proteomes" id="UP000198953">
    <property type="component" value="Unassembled WGS sequence"/>
</dbReference>
<feature type="domain" description="F5/8 type C" evidence="2">
    <location>
        <begin position="465"/>
        <end position="611"/>
    </location>
</feature>
<reference evidence="3 4" key="1">
    <citation type="submission" date="2016-10" db="EMBL/GenBank/DDBJ databases">
        <authorList>
            <person name="de Groot N.N."/>
        </authorList>
    </citation>
    <scope>NUCLEOTIDE SEQUENCE [LARGE SCALE GENOMIC DNA]</scope>
    <source>
        <strain evidence="3 4">DSM 43357</strain>
    </source>
</reference>
<dbReference type="InterPro" id="IPR008979">
    <property type="entry name" value="Galactose-bd-like_sf"/>
</dbReference>
<dbReference type="Pfam" id="PF00754">
    <property type="entry name" value="F5_F8_type_C"/>
    <property type="match status" value="1"/>
</dbReference>
<dbReference type="AlphaFoldDB" id="A0A1H7U588"/>